<keyword evidence="3" id="KW-0862">Zinc</keyword>
<dbReference type="PROSITE" id="PS50089">
    <property type="entry name" value="ZF_RING_2"/>
    <property type="match status" value="1"/>
</dbReference>
<evidence type="ECO:0000256" key="4">
    <source>
        <dbReference type="PROSITE-ProRule" id="PRU00175"/>
    </source>
</evidence>
<evidence type="ECO:0000256" key="1">
    <source>
        <dbReference type="ARBA" id="ARBA00022723"/>
    </source>
</evidence>
<dbReference type="EMBL" id="KB908537">
    <property type="protein sequence ID" value="EOA88397.1"/>
    <property type="molecule type" value="Genomic_DNA"/>
</dbReference>
<dbReference type="Pfam" id="PF13639">
    <property type="entry name" value="zf-RING_2"/>
    <property type="match status" value="1"/>
</dbReference>
<reference evidence="6 7" key="1">
    <citation type="journal article" date="2012" name="PLoS Pathog.">
        <title>Diverse lifestyles and strategies of plant pathogenesis encoded in the genomes of eighteen Dothideomycetes fungi.</title>
        <authorList>
            <person name="Ohm R.A."/>
            <person name="Feau N."/>
            <person name="Henrissat B."/>
            <person name="Schoch C.L."/>
            <person name="Horwitz B.A."/>
            <person name="Barry K.W."/>
            <person name="Condon B.J."/>
            <person name="Copeland A.C."/>
            <person name="Dhillon B."/>
            <person name="Glaser F."/>
            <person name="Hesse C.N."/>
            <person name="Kosti I."/>
            <person name="LaButti K."/>
            <person name="Lindquist E.A."/>
            <person name="Lucas S."/>
            <person name="Salamov A.A."/>
            <person name="Bradshaw R.E."/>
            <person name="Ciuffetti L."/>
            <person name="Hamelin R.C."/>
            <person name="Kema G.H.J."/>
            <person name="Lawrence C."/>
            <person name="Scott J.A."/>
            <person name="Spatafora J.W."/>
            <person name="Turgeon B.G."/>
            <person name="de Wit P.J.G.M."/>
            <person name="Zhong S."/>
            <person name="Goodwin S.B."/>
            <person name="Grigoriev I.V."/>
        </authorList>
    </citation>
    <scope>NUCLEOTIDE SEQUENCE [LARGE SCALE GENOMIC DNA]</scope>
    <source>
        <strain evidence="7">28A</strain>
    </source>
</reference>
<sequence length="300" mass="34980">MAQPTCTRQQFLSCFVTPTSLSPSTPTDCPICREDYDATSDTRCAVTFSDGATCEHVFCKDCITVWLSQVGVNTCAMCRRQLFSLQEDNIDYEDHYDEQHDEGYEEVDEDNVEDYLRTLTTRDTQDTDGETRRNAFEATRQEPLFSAEEINKLLEDTWSKTWSMLSSYRYHMWRSWQAPRITSRRLRHAFHAGNADELYSSLSEYERRMMDSLCPTADNIVHSFFDIATHISSRHGVVDVESLLSENMLEALERLLCDMREQQKGHIRFTGGFGEMPMYQFWRRAKWDAALAHILTMNWI</sequence>
<keyword evidence="7" id="KW-1185">Reference proteome</keyword>
<dbReference type="GeneID" id="19404355"/>
<dbReference type="InterPro" id="IPR017907">
    <property type="entry name" value="Znf_RING_CS"/>
</dbReference>
<gene>
    <name evidence="6" type="ORF">SETTUDRAFT_38452</name>
</gene>
<proteinExistence type="predicted"/>
<dbReference type="AlphaFoldDB" id="R0KK79"/>
<evidence type="ECO:0000256" key="2">
    <source>
        <dbReference type="ARBA" id="ARBA00022771"/>
    </source>
</evidence>
<evidence type="ECO:0000313" key="7">
    <source>
        <dbReference type="Proteomes" id="UP000016935"/>
    </source>
</evidence>
<keyword evidence="1" id="KW-0479">Metal-binding</keyword>
<evidence type="ECO:0000313" key="6">
    <source>
        <dbReference type="EMBL" id="EOA88397.1"/>
    </source>
</evidence>
<name>R0KK79_EXST2</name>
<evidence type="ECO:0000256" key="3">
    <source>
        <dbReference type="ARBA" id="ARBA00022833"/>
    </source>
</evidence>
<organism evidence="6 7">
    <name type="scientific">Exserohilum turcicum (strain 28A)</name>
    <name type="common">Northern leaf blight fungus</name>
    <name type="synonym">Setosphaeria turcica</name>
    <dbReference type="NCBI Taxonomy" id="671987"/>
    <lineage>
        <taxon>Eukaryota</taxon>
        <taxon>Fungi</taxon>
        <taxon>Dikarya</taxon>
        <taxon>Ascomycota</taxon>
        <taxon>Pezizomycotina</taxon>
        <taxon>Dothideomycetes</taxon>
        <taxon>Pleosporomycetidae</taxon>
        <taxon>Pleosporales</taxon>
        <taxon>Pleosporineae</taxon>
        <taxon>Pleosporaceae</taxon>
        <taxon>Exserohilum</taxon>
    </lineage>
</organism>
<dbReference type="SUPFAM" id="SSF57850">
    <property type="entry name" value="RING/U-box"/>
    <property type="match status" value="1"/>
</dbReference>
<dbReference type="RefSeq" id="XP_008023737.1">
    <property type="nucleotide sequence ID" value="XM_008025546.1"/>
</dbReference>
<protein>
    <recommendedName>
        <fullName evidence="5">RING-type domain-containing protein</fullName>
    </recommendedName>
</protein>
<feature type="domain" description="RING-type" evidence="5">
    <location>
        <begin position="29"/>
        <end position="79"/>
    </location>
</feature>
<dbReference type="InterPro" id="IPR001841">
    <property type="entry name" value="Znf_RING"/>
</dbReference>
<dbReference type="Gene3D" id="3.30.40.10">
    <property type="entry name" value="Zinc/RING finger domain, C3HC4 (zinc finger)"/>
    <property type="match status" value="1"/>
</dbReference>
<accession>R0KK79</accession>
<dbReference type="eggNOG" id="KOG0800">
    <property type="taxonomic scope" value="Eukaryota"/>
</dbReference>
<evidence type="ECO:0000259" key="5">
    <source>
        <dbReference type="PROSITE" id="PS50089"/>
    </source>
</evidence>
<reference evidence="6 7" key="2">
    <citation type="journal article" date="2013" name="PLoS Genet.">
        <title>Comparative genome structure, secondary metabolite, and effector coding capacity across Cochliobolus pathogens.</title>
        <authorList>
            <person name="Condon B.J."/>
            <person name="Leng Y."/>
            <person name="Wu D."/>
            <person name="Bushley K.E."/>
            <person name="Ohm R.A."/>
            <person name="Otillar R."/>
            <person name="Martin J."/>
            <person name="Schackwitz W."/>
            <person name="Grimwood J."/>
            <person name="MohdZainudin N."/>
            <person name="Xue C."/>
            <person name="Wang R."/>
            <person name="Manning V.A."/>
            <person name="Dhillon B."/>
            <person name="Tu Z.J."/>
            <person name="Steffenson B.J."/>
            <person name="Salamov A."/>
            <person name="Sun H."/>
            <person name="Lowry S."/>
            <person name="LaButti K."/>
            <person name="Han J."/>
            <person name="Copeland A."/>
            <person name="Lindquist E."/>
            <person name="Barry K."/>
            <person name="Schmutz J."/>
            <person name="Baker S.E."/>
            <person name="Ciuffetti L.M."/>
            <person name="Grigoriev I.V."/>
            <person name="Zhong S."/>
            <person name="Turgeon B.G."/>
        </authorList>
    </citation>
    <scope>NUCLEOTIDE SEQUENCE [LARGE SCALE GENOMIC DNA]</scope>
    <source>
        <strain evidence="7">28A</strain>
    </source>
</reference>
<dbReference type="Proteomes" id="UP000016935">
    <property type="component" value="Unassembled WGS sequence"/>
</dbReference>
<dbReference type="GO" id="GO:0008270">
    <property type="term" value="F:zinc ion binding"/>
    <property type="evidence" value="ECO:0007669"/>
    <property type="project" value="UniProtKB-KW"/>
</dbReference>
<dbReference type="OrthoDB" id="3693801at2759"/>
<dbReference type="HOGENOM" id="CLU_1085884_0_0_1"/>
<dbReference type="STRING" id="671987.R0KK79"/>
<keyword evidence="2 4" id="KW-0863">Zinc-finger</keyword>
<dbReference type="InterPro" id="IPR013083">
    <property type="entry name" value="Znf_RING/FYVE/PHD"/>
</dbReference>
<dbReference type="PROSITE" id="PS00518">
    <property type="entry name" value="ZF_RING_1"/>
    <property type="match status" value="1"/>
</dbReference>